<dbReference type="EMBL" id="QRGO01000001">
    <property type="protein sequence ID" value="RDV05481.1"/>
    <property type="molecule type" value="Genomic_DNA"/>
</dbReference>
<evidence type="ECO:0000313" key="4">
    <source>
        <dbReference type="Proteomes" id="UP000263993"/>
    </source>
</evidence>
<gene>
    <name evidence="3" type="ORF">DXH78_13410</name>
</gene>
<dbReference type="InterPro" id="IPR028096">
    <property type="entry name" value="EfeO_Cupredoxin"/>
</dbReference>
<evidence type="ECO:0000259" key="2">
    <source>
        <dbReference type="Pfam" id="PF13473"/>
    </source>
</evidence>
<feature type="domain" description="EfeO-type cupredoxin-like" evidence="2">
    <location>
        <begin position="9"/>
        <end position="109"/>
    </location>
</feature>
<dbReference type="InterPro" id="IPR008972">
    <property type="entry name" value="Cupredoxin"/>
</dbReference>
<dbReference type="RefSeq" id="WP_115517504.1">
    <property type="nucleotide sequence ID" value="NZ_QRGO01000001.1"/>
</dbReference>
<feature type="chain" id="PRO_5017050854" evidence="1">
    <location>
        <begin position="24"/>
        <end position="110"/>
    </location>
</feature>
<sequence length="110" mass="11923">MRHLFAFTALAALLVAAPLTAKAADEFTLTIKDHKFSPAELKVPANKRVTITVINSDPTPEEFESESLKVEKIIAGNAKATVRIGPLKPGRYGFFGEFHEDTAKGVVIAE</sequence>
<dbReference type="OrthoDB" id="7161040at2"/>
<evidence type="ECO:0000256" key="1">
    <source>
        <dbReference type="SAM" id="SignalP"/>
    </source>
</evidence>
<dbReference type="AlphaFoldDB" id="A0A371BDP9"/>
<organism evidence="3 4">
    <name type="scientific">Undibacter mobilis</name>
    <dbReference type="NCBI Taxonomy" id="2292256"/>
    <lineage>
        <taxon>Bacteria</taxon>
        <taxon>Pseudomonadati</taxon>
        <taxon>Pseudomonadota</taxon>
        <taxon>Alphaproteobacteria</taxon>
        <taxon>Hyphomicrobiales</taxon>
        <taxon>Nitrobacteraceae</taxon>
        <taxon>Undibacter</taxon>
    </lineage>
</organism>
<protein>
    <submittedName>
        <fullName evidence="3">Cupredoxin domain-containing protein</fullName>
    </submittedName>
</protein>
<accession>A0A371BDP9</accession>
<keyword evidence="1" id="KW-0732">Signal</keyword>
<evidence type="ECO:0000313" key="3">
    <source>
        <dbReference type="EMBL" id="RDV05481.1"/>
    </source>
</evidence>
<keyword evidence="4" id="KW-1185">Reference proteome</keyword>
<dbReference type="Proteomes" id="UP000263993">
    <property type="component" value="Unassembled WGS sequence"/>
</dbReference>
<dbReference type="Gene3D" id="2.60.40.420">
    <property type="entry name" value="Cupredoxins - blue copper proteins"/>
    <property type="match status" value="1"/>
</dbReference>
<feature type="signal peptide" evidence="1">
    <location>
        <begin position="1"/>
        <end position="23"/>
    </location>
</feature>
<name>A0A371BDP9_9BRAD</name>
<dbReference type="SUPFAM" id="SSF49503">
    <property type="entry name" value="Cupredoxins"/>
    <property type="match status" value="1"/>
</dbReference>
<comment type="caution">
    <text evidence="3">The sequence shown here is derived from an EMBL/GenBank/DDBJ whole genome shotgun (WGS) entry which is preliminary data.</text>
</comment>
<proteinExistence type="predicted"/>
<reference evidence="4" key="1">
    <citation type="submission" date="2018-08" db="EMBL/GenBank/DDBJ databases">
        <authorList>
            <person name="Kim S.-J."/>
            <person name="Jung G.-Y."/>
        </authorList>
    </citation>
    <scope>NUCLEOTIDE SEQUENCE [LARGE SCALE GENOMIC DNA]</scope>
    <source>
        <strain evidence="4">GY_H</strain>
    </source>
</reference>
<dbReference type="Pfam" id="PF13473">
    <property type="entry name" value="Cupredoxin_1"/>
    <property type="match status" value="1"/>
</dbReference>